<dbReference type="AlphaFoldDB" id="A0A699V7A4"/>
<evidence type="ECO:0000313" key="1">
    <source>
        <dbReference type="EMBL" id="GFD29216.1"/>
    </source>
</evidence>
<accession>A0A699V7A4</accession>
<dbReference type="EMBL" id="BKCJ011392740">
    <property type="protein sequence ID" value="GFD29216.1"/>
    <property type="molecule type" value="Genomic_DNA"/>
</dbReference>
<reference evidence="1" key="1">
    <citation type="journal article" date="2019" name="Sci. Rep.">
        <title>Draft genome of Tanacetum cinerariifolium, the natural source of mosquito coil.</title>
        <authorList>
            <person name="Yamashiro T."/>
            <person name="Shiraishi A."/>
            <person name="Satake H."/>
            <person name="Nakayama K."/>
        </authorList>
    </citation>
    <scope>NUCLEOTIDE SEQUENCE</scope>
</reference>
<gene>
    <name evidence="1" type="ORF">Tci_901185</name>
</gene>
<proteinExistence type="predicted"/>
<comment type="caution">
    <text evidence="1">The sequence shown here is derived from an EMBL/GenBank/DDBJ whole genome shotgun (WGS) entry which is preliminary data.</text>
</comment>
<sequence>DSDSFMEEIDLFLSPDDPMPPSIEDDEDSDGIFFLKDCFTMILFPFRTLLTSHLKSESFFLSSPIR</sequence>
<organism evidence="1">
    <name type="scientific">Tanacetum cinerariifolium</name>
    <name type="common">Dalmatian daisy</name>
    <name type="synonym">Chrysanthemum cinerariifolium</name>
    <dbReference type="NCBI Taxonomy" id="118510"/>
    <lineage>
        <taxon>Eukaryota</taxon>
        <taxon>Viridiplantae</taxon>
        <taxon>Streptophyta</taxon>
        <taxon>Embryophyta</taxon>
        <taxon>Tracheophyta</taxon>
        <taxon>Spermatophyta</taxon>
        <taxon>Magnoliopsida</taxon>
        <taxon>eudicotyledons</taxon>
        <taxon>Gunneridae</taxon>
        <taxon>Pentapetalae</taxon>
        <taxon>asterids</taxon>
        <taxon>campanulids</taxon>
        <taxon>Asterales</taxon>
        <taxon>Asteraceae</taxon>
        <taxon>Asteroideae</taxon>
        <taxon>Anthemideae</taxon>
        <taxon>Anthemidinae</taxon>
        <taxon>Tanacetum</taxon>
    </lineage>
</organism>
<feature type="non-terminal residue" evidence="1">
    <location>
        <position position="1"/>
    </location>
</feature>
<name>A0A699V7A4_TANCI</name>
<protein>
    <submittedName>
        <fullName evidence="1">Uncharacterized protein</fullName>
    </submittedName>
</protein>